<feature type="domain" description="C2H2-type" evidence="7">
    <location>
        <begin position="518"/>
        <end position="546"/>
    </location>
</feature>
<dbReference type="PROSITE" id="PS50157">
    <property type="entry name" value="ZINC_FINGER_C2H2_2"/>
    <property type="match status" value="8"/>
</dbReference>
<keyword evidence="2" id="KW-0677">Repeat</keyword>
<dbReference type="PANTHER" id="PTHR24379:SF121">
    <property type="entry name" value="C2H2-TYPE DOMAIN-CONTAINING PROTEIN"/>
    <property type="match status" value="1"/>
</dbReference>
<dbReference type="InterPro" id="IPR013087">
    <property type="entry name" value="Znf_C2H2_type"/>
</dbReference>
<dbReference type="EMBL" id="NEDP02000871">
    <property type="protein sequence ID" value="OWF54823.1"/>
    <property type="molecule type" value="Genomic_DNA"/>
</dbReference>
<dbReference type="Gene3D" id="3.30.160.60">
    <property type="entry name" value="Classic Zinc Finger"/>
    <property type="match status" value="4"/>
</dbReference>
<keyword evidence="9" id="KW-1185">Reference proteome</keyword>
<dbReference type="SMART" id="SM00355">
    <property type="entry name" value="ZnF_C2H2"/>
    <property type="match status" value="10"/>
</dbReference>
<dbReference type="PANTHER" id="PTHR24379">
    <property type="entry name" value="KRAB AND ZINC FINGER DOMAIN-CONTAINING"/>
    <property type="match status" value="1"/>
</dbReference>
<evidence type="ECO:0000256" key="4">
    <source>
        <dbReference type="ARBA" id="ARBA00022833"/>
    </source>
</evidence>
<dbReference type="FunFam" id="3.30.160.60:FF:000065">
    <property type="entry name" value="B-cell CLL/lymphoma 6, member B"/>
    <property type="match status" value="1"/>
</dbReference>
<feature type="domain" description="C2H2-type" evidence="7">
    <location>
        <begin position="624"/>
        <end position="652"/>
    </location>
</feature>
<dbReference type="InterPro" id="IPR036236">
    <property type="entry name" value="Znf_C2H2_sf"/>
</dbReference>
<feature type="domain" description="C2H2-type" evidence="7">
    <location>
        <begin position="328"/>
        <end position="356"/>
    </location>
</feature>
<feature type="domain" description="C2H2-type" evidence="7">
    <location>
        <begin position="399"/>
        <end position="422"/>
    </location>
</feature>
<evidence type="ECO:0000256" key="1">
    <source>
        <dbReference type="ARBA" id="ARBA00022723"/>
    </source>
</evidence>
<evidence type="ECO:0000256" key="6">
    <source>
        <dbReference type="SAM" id="MobiDB-lite"/>
    </source>
</evidence>
<dbReference type="OrthoDB" id="6066510at2759"/>
<dbReference type="Pfam" id="PF12874">
    <property type="entry name" value="zf-met"/>
    <property type="match status" value="1"/>
</dbReference>
<evidence type="ECO:0000313" key="8">
    <source>
        <dbReference type="EMBL" id="OWF54823.1"/>
    </source>
</evidence>
<evidence type="ECO:0000259" key="7">
    <source>
        <dbReference type="PROSITE" id="PS50157"/>
    </source>
</evidence>
<protein>
    <submittedName>
        <fullName evidence="8">Zinc finger protein 358</fullName>
    </submittedName>
</protein>
<dbReference type="Pfam" id="PF00096">
    <property type="entry name" value="zf-C2H2"/>
    <property type="match status" value="3"/>
</dbReference>
<feature type="domain" description="C2H2-type" evidence="7">
    <location>
        <begin position="595"/>
        <end position="623"/>
    </location>
</feature>
<feature type="domain" description="C2H2-type" evidence="7">
    <location>
        <begin position="429"/>
        <end position="457"/>
    </location>
</feature>
<feature type="region of interest" description="Disordered" evidence="6">
    <location>
        <begin position="136"/>
        <end position="173"/>
    </location>
</feature>
<feature type="compositionally biased region" description="Low complexity" evidence="6">
    <location>
        <begin position="136"/>
        <end position="152"/>
    </location>
</feature>
<accession>A0A210R196</accession>
<proteinExistence type="predicted"/>
<dbReference type="PROSITE" id="PS00028">
    <property type="entry name" value="ZINC_FINGER_C2H2_1"/>
    <property type="match status" value="9"/>
</dbReference>
<sequence length="835" mass="93921">MDTVSVDAFSSLDIVLPLSFLKESLLAHECEHSDVIQWIAKGGSFDNDTLTTNIATHSNSQNEGDGRKNILISVKSVKFNVKEGKIICNFSEITRSSDSAVQEVALNIPEKKTKAEKCTSTHDEVVASEPAYTNSIDTIPTTSSDFTDTPSPVKRKRGRPRKDVTNKENKDKVAKKYSISPSLAAVSNVPDCGRRYGLRGVKLSSVIMRAEKGIGDNVEEKIYLTSSIKTEIKTEIDSEETLASDSVSAISEEEAIVEPTNNNNVDEEQSKDCVDHDCSDSEWTQKRKPGRPRKKFKVDLPRKVRKVIDLGDNIPIYKRRQRNNVLSESCKYCAKKFCDYTGVDCHVRRWHKKEKDVDEYLDKLKELKMVTCRICNTSCQDRIQLQIHENRFHFRNETVKCKVCNKMYKNVQSLRNHMLAVHGVKGQPHLCHHCPAKFKWAMTLKQHIEEIHEGKMNIICKVCNKKFARKSQLTRHERIHGSDESKSLVCPTCGKGFWYECNYQRHMRIVHGPVRENFHCSYCGKGFNLKSAMVSHVQKVHLNIYPFRCPQCKMGMGRRKLLEEHMAQAHNMSDIQVLGAQRGRFKYGRNSEDLFYCSHCSLSFCYKTKMVEHMHIDHGTEFPFMCKHCCQGFLEKHFLVNHLKKAHNSTQEEEVLAASITSQSEEKEEGSRLVTDIKNNATTDLQVDSIEVSESGVINAGDTLAEAASVLLEVASGNNTIHYVQLQEDGGTAVVSQELSSLLLAAEQSLQLSEAGEVELSTSDGQTLTYIPQGVNIGVGDLQTVSSNIVIDNVHMETEVCSNDVEISSDNIQFSSMDVDIPSNNVEISSSAEDC</sequence>
<evidence type="ECO:0000313" key="9">
    <source>
        <dbReference type="Proteomes" id="UP000242188"/>
    </source>
</evidence>
<organism evidence="8 9">
    <name type="scientific">Mizuhopecten yessoensis</name>
    <name type="common">Japanese scallop</name>
    <name type="synonym">Patinopecten yessoensis</name>
    <dbReference type="NCBI Taxonomy" id="6573"/>
    <lineage>
        <taxon>Eukaryota</taxon>
        <taxon>Metazoa</taxon>
        <taxon>Spiralia</taxon>
        <taxon>Lophotrochozoa</taxon>
        <taxon>Mollusca</taxon>
        <taxon>Bivalvia</taxon>
        <taxon>Autobranchia</taxon>
        <taxon>Pteriomorphia</taxon>
        <taxon>Pectinida</taxon>
        <taxon>Pectinoidea</taxon>
        <taxon>Pectinidae</taxon>
        <taxon>Mizuhopecten</taxon>
    </lineage>
</organism>
<keyword evidence="3 5" id="KW-0863">Zinc-finger</keyword>
<comment type="caution">
    <text evidence="8">The sequence shown here is derived from an EMBL/GenBank/DDBJ whole genome shotgun (WGS) entry which is preliminary data.</text>
</comment>
<evidence type="ECO:0000256" key="5">
    <source>
        <dbReference type="PROSITE-ProRule" id="PRU00042"/>
    </source>
</evidence>
<gene>
    <name evidence="8" type="ORF">KP79_PYT20809</name>
</gene>
<feature type="domain" description="C2H2-type" evidence="7">
    <location>
        <begin position="458"/>
        <end position="485"/>
    </location>
</feature>
<reference evidence="8 9" key="1">
    <citation type="journal article" date="2017" name="Nat. Ecol. Evol.">
        <title>Scallop genome provides insights into evolution of bilaterian karyotype and development.</title>
        <authorList>
            <person name="Wang S."/>
            <person name="Zhang J."/>
            <person name="Jiao W."/>
            <person name="Li J."/>
            <person name="Xun X."/>
            <person name="Sun Y."/>
            <person name="Guo X."/>
            <person name="Huan P."/>
            <person name="Dong B."/>
            <person name="Zhang L."/>
            <person name="Hu X."/>
            <person name="Sun X."/>
            <person name="Wang J."/>
            <person name="Zhao C."/>
            <person name="Wang Y."/>
            <person name="Wang D."/>
            <person name="Huang X."/>
            <person name="Wang R."/>
            <person name="Lv J."/>
            <person name="Li Y."/>
            <person name="Zhang Z."/>
            <person name="Liu B."/>
            <person name="Lu W."/>
            <person name="Hui Y."/>
            <person name="Liang J."/>
            <person name="Zhou Z."/>
            <person name="Hou R."/>
            <person name="Li X."/>
            <person name="Liu Y."/>
            <person name="Li H."/>
            <person name="Ning X."/>
            <person name="Lin Y."/>
            <person name="Zhao L."/>
            <person name="Xing Q."/>
            <person name="Dou J."/>
            <person name="Li Y."/>
            <person name="Mao J."/>
            <person name="Guo H."/>
            <person name="Dou H."/>
            <person name="Li T."/>
            <person name="Mu C."/>
            <person name="Jiang W."/>
            <person name="Fu Q."/>
            <person name="Fu X."/>
            <person name="Miao Y."/>
            <person name="Liu J."/>
            <person name="Yu Q."/>
            <person name="Li R."/>
            <person name="Liao H."/>
            <person name="Li X."/>
            <person name="Kong Y."/>
            <person name="Jiang Z."/>
            <person name="Chourrout D."/>
            <person name="Li R."/>
            <person name="Bao Z."/>
        </authorList>
    </citation>
    <scope>NUCLEOTIDE SEQUENCE [LARGE SCALE GENOMIC DNA]</scope>
    <source>
        <strain evidence="8 9">PY_sf001</strain>
    </source>
</reference>
<dbReference type="AlphaFoldDB" id="A0A210R196"/>
<keyword evidence="1" id="KW-0479">Metal-binding</keyword>
<name>A0A210R196_MIZYE</name>
<dbReference type="GO" id="GO:0008270">
    <property type="term" value="F:zinc ion binding"/>
    <property type="evidence" value="ECO:0007669"/>
    <property type="project" value="UniProtKB-KW"/>
</dbReference>
<feature type="domain" description="C2H2-type" evidence="7">
    <location>
        <begin position="488"/>
        <end position="516"/>
    </location>
</feature>
<dbReference type="SUPFAM" id="SSF57667">
    <property type="entry name" value="beta-beta-alpha zinc fingers"/>
    <property type="match status" value="5"/>
</dbReference>
<keyword evidence="4" id="KW-0862">Zinc</keyword>
<evidence type="ECO:0000256" key="3">
    <source>
        <dbReference type="ARBA" id="ARBA00022771"/>
    </source>
</evidence>
<evidence type="ECO:0000256" key="2">
    <source>
        <dbReference type="ARBA" id="ARBA00022737"/>
    </source>
</evidence>
<feature type="compositionally biased region" description="Basic and acidic residues" evidence="6">
    <location>
        <begin position="161"/>
        <end position="173"/>
    </location>
</feature>
<dbReference type="Proteomes" id="UP000242188">
    <property type="component" value="Unassembled WGS sequence"/>
</dbReference>